<proteinExistence type="predicted"/>
<dbReference type="AlphaFoldDB" id="A0AAV7X5K1"/>
<protein>
    <recommendedName>
        <fullName evidence="1">BTB domain-containing protein</fullName>
    </recommendedName>
</protein>
<dbReference type="InterPro" id="IPR000210">
    <property type="entry name" value="BTB/POZ_dom"/>
</dbReference>
<dbReference type="InterPro" id="IPR011333">
    <property type="entry name" value="SKP1/BTB/POZ_sf"/>
</dbReference>
<organism evidence="2 3">
    <name type="scientific">Megalurothrips usitatus</name>
    <name type="common">bean blossom thrips</name>
    <dbReference type="NCBI Taxonomy" id="439358"/>
    <lineage>
        <taxon>Eukaryota</taxon>
        <taxon>Metazoa</taxon>
        <taxon>Ecdysozoa</taxon>
        <taxon>Arthropoda</taxon>
        <taxon>Hexapoda</taxon>
        <taxon>Insecta</taxon>
        <taxon>Pterygota</taxon>
        <taxon>Neoptera</taxon>
        <taxon>Paraneoptera</taxon>
        <taxon>Thysanoptera</taxon>
        <taxon>Terebrantia</taxon>
        <taxon>Thripoidea</taxon>
        <taxon>Thripidae</taxon>
        <taxon>Megalurothrips</taxon>
    </lineage>
</organism>
<keyword evidence="3" id="KW-1185">Reference proteome</keyword>
<dbReference type="Proteomes" id="UP001075354">
    <property type="component" value="Unassembled WGS sequence"/>
</dbReference>
<evidence type="ECO:0000313" key="3">
    <source>
        <dbReference type="Proteomes" id="UP001075354"/>
    </source>
</evidence>
<evidence type="ECO:0000313" key="2">
    <source>
        <dbReference type="EMBL" id="KAJ1518946.1"/>
    </source>
</evidence>
<accession>A0AAV7X5K1</accession>
<evidence type="ECO:0000259" key="1">
    <source>
        <dbReference type="PROSITE" id="PS50097"/>
    </source>
</evidence>
<dbReference type="SUPFAM" id="SSF54695">
    <property type="entry name" value="POZ domain"/>
    <property type="match status" value="1"/>
</dbReference>
<dbReference type="SMART" id="SM00225">
    <property type="entry name" value="BTB"/>
    <property type="match status" value="1"/>
</dbReference>
<dbReference type="PROSITE" id="PS50097">
    <property type="entry name" value="BTB"/>
    <property type="match status" value="1"/>
</dbReference>
<reference evidence="2" key="1">
    <citation type="submission" date="2022-12" db="EMBL/GenBank/DDBJ databases">
        <title>Chromosome-level genome assembly of the bean flower thrips Megalurothrips usitatus.</title>
        <authorList>
            <person name="Ma L."/>
            <person name="Liu Q."/>
            <person name="Li H."/>
            <person name="Cai W."/>
        </authorList>
    </citation>
    <scope>NUCLEOTIDE SEQUENCE</scope>
    <source>
        <strain evidence="2">Cailab_2022a</strain>
    </source>
</reference>
<dbReference type="EMBL" id="JAPTSV010000802">
    <property type="protein sequence ID" value="KAJ1518946.1"/>
    <property type="molecule type" value="Genomic_DNA"/>
</dbReference>
<sequence length="240" mass="26164">MQTEGIRAPLEDAGTARLHADGTLLAFVCGYTAAFRGRVSVHAHAAVLTVPAPHFATLRDQRSLCDVTFRVDDREFTAHRVVLAAASSVFRSMFDGSAAAADAPIRDTATAASFEMFLVYLYTGAVADCVCVNTMVDLLELADRYDVDALKHICVERLLHVDLKNAVVVLRAANERPVVPEEVLVVATQTIIANMQAVMGMPEWADFATVHPVAARCLKATWTAFNLQHRNTNNNIIILD</sequence>
<gene>
    <name evidence="2" type="ORF">ONE63_011434</name>
</gene>
<name>A0AAV7X5K1_9NEOP</name>
<feature type="domain" description="BTB" evidence="1">
    <location>
        <begin position="65"/>
        <end position="126"/>
    </location>
</feature>
<comment type="caution">
    <text evidence="2">The sequence shown here is derived from an EMBL/GenBank/DDBJ whole genome shotgun (WGS) entry which is preliminary data.</text>
</comment>
<dbReference type="Pfam" id="PF00651">
    <property type="entry name" value="BTB"/>
    <property type="match status" value="1"/>
</dbReference>
<dbReference type="Gene3D" id="3.30.710.10">
    <property type="entry name" value="Potassium Channel Kv1.1, Chain A"/>
    <property type="match status" value="1"/>
</dbReference>
<dbReference type="PANTHER" id="PTHR24413">
    <property type="entry name" value="SPECKLE-TYPE POZ PROTEIN"/>
    <property type="match status" value="1"/>
</dbReference>